<dbReference type="SUPFAM" id="SSF46894">
    <property type="entry name" value="C-terminal effector domain of the bipartite response regulators"/>
    <property type="match status" value="1"/>
</dbReference>
<organism evidence="6 7">
    <name type="scientific">Rubripirellula reticaptiva</name>
    <dbReference type="NCBI Taxonomy" id="2528013"/>
    <lineage>
        <taxon>Bacteria</taxon>
        <taxon>Pseudomonadati</taxon>
        <taxon>Planctomycetota</taxon>
        <taxon>Planctomycetia</taxon>
        <taxon>Pirellulales</taxon>
        <taxon>Pirellulaceae</taxon>
        <taxon>Rubripirellula</taxon>
    </lineage>
</organism>
<dbReference type="Pfam" id="PF00072">
    <property type="entry name" value="Response_reg"/>
    <property type="match status" value="1"/>
</dbReference>
<dbReference type="GO" id="GO:0003677">
    <property type="term" value="F:DNA binding"/>
    <property type="evidence" value="ECO:0007669"/>
    <property type="project" value="UniProtKB-KW"/>
</dbReference>
<dbReference type="GO" id="GO:0000160">
    <property type="term" value="P:phosphorelay signal transduction system"/>
    <property type="evidence" value="ECO:0007669"/>
    <property type="project" value="InterPro"/>
</dbReference>
<comment type="caution">
    <text evidence="6">The sequence shown here is derived from an EMBL/GenBank/DDBJ whole genome shotgun (WGS) entry which is preliminary data.</text>
</comment>
<dbReference type="PRINTS" id="PR00038">
    <property type="entry name" value="HTHLUXR"/>
</dbReference>
<feature type="domain" description="Response regulatory" evidence="5">
    <location>
        <begin position="6"/>
        <end position="126"/>
    </location>
</feature>
<dbReference type="RefSeq" id="WP_146537359.1">
    <property type="nucleotide sequence ID" value="NZ_SJPX01000006.1"/>
</dbReference>
<evidence type="ECO:0000256" key="1">
    <source>
        <dbReference type="ARBA" id="ARBA00022553"/>
    </source>
</evidence>
<dbReference type="CDD" id="cd06170">
    <property type="entry name" value="LuxR_C_like"/>
    <property type="match status" value="1"/>
</dbReference>
<dbReference type="OrthoDB" id="275810at2"/>
<dbReference type="CDD" id="cd17535">
    <property type="entry name" value="REC_NarL-like"/>
    <property type="match status" value="1"/>
</dbReference>
<proteinExistence type="predicted"/>
<dbReference type="SUPFAM" id="SSF52172">
    <property type="entry name" value="CheY-like"/>
    <property type="match status" value="1"/>
</dbReference>
<dbReference type="Gene3D" id="3.40.50.2300">
    <property type="match status" value="1"/>
</dbReference>
<dbReference type="PROSITE" id="PS50110">
    <property type="entry name" value="RESPONSE_REGULATORY"/>
    <property type="match status" value="1"/>
</dbReference>
<reference evidence="6 7" key="1">
    <citation type="submission" date="2019-02" db="EMBL/GenBank/DDBJ databases">
        <title>Deep-cultivation of Planctomycetes and their phenomic and genomic characterization uncovers novel biology.</title>
        <authorList>
            <person name="Wiegand S."/>
            <person name="Jogler M."/>
            <person name="Boedeker C."/>
            <person name="Pinto D."/>
            <person name="Vollmers J."/>
            <person name="Rivas-Marin E."/>
            <person name="Kohn T."/>
            <person name="Peeters S.H."/>
            <person name="Heuer A."/>
            <person name="Rast P."/>
            <person name="Oberbeckmann S."/>
            <person name="Bunk B."/>
            <person name="Jeske O."/>
            <person name="Meyerdierks A."/>
            <person name="Storesund J.E."/>
            <person name="Kallscheuer N."/>
            <person name="Luecker S."/>
            <person name="Lage O.M."/>
            <person name="Pohl T."/>
            <person name="Merkel B.J."/>
            <person name="Hornburger P."/>
            <person name="Mueller R.-W."/>
            <person name="Bruemmer F."/>
            <person name="Labrenz M."/>
            <person name="Spormann A.M."/>
            <person name="Op Den Camp H."/>
            <person name="Overmann J."/>
            <person name="Amann R."/>
            <person name="Jetten M.S.M."/>
            <person name="Mascher T."/>
            <person name="Medema M.H."/>
            <person name="Devos D.P."/>
            <person name="Kaster A.-K."/>
            <person name="Ovreas L."/>
            <person name="Rohde M."/>
            <person name="Galperin M.Y."/>
            <person name="Jogler C."/>
        </authorList>
    </citation>
    <scope>NUCLEOTIDE SEQUENCE [LARGE SCALE GENOMIC DNA]</scope>
    <source>
        <strain evidence="6 7">Poly59</strain>
    </source>
</reference>
<dbReference type="GO" id="GO:0006355">
    <property type="term" value="P:regulation of DNA-templated transcription"/>
    <property type="evidence" value="ECO:0007669"/>
    <property type="project" value="InterPro"/>
</dbReference>
<gene>
    <name evidence="6" type="primary">vraR_2</name>
    <name evidence="6" type="ORF">Poly59_59020</name>
</gene>
<dbReference type="InterPro" id="IPR016032">
    <property type="entry name" value="Sig_transdc_resp-reg_C-effctor"/>
</dbReference>
<keyword evidence="7" id="KW-1185">Reference proteome</keyword>
<feature type="domain" description="HTH luxR-type" evidence="4">
    <location>
        <begin position="150"/>
        <end position="215"/>
    </location>
</feature>
<dbReference type="PROSITE" id="PS50043">
    <property type="entry name" value="HTH_LUXR_2"/>
    <property type="match status" value="1"/>
</dbReference>
<evidence type="ECO:0000259" key="5">
    <source>
        <dbReference type="PROSITE" id="PS50110"/>
    </source>
</evidence>
<feature type="modified residue" description="4-aspartylphosphate" evidence="3">
    <location>
        <position position="61"/>
    </location>
</feature>
<dbReference type="EMBL" id="SJPX01000006">
    <property type="protein sequence ID" value="TWU46928.1"/>
    <property type="molecule type" value="Genomic_DNA"/>
</dbReference>
<name>A0A5C6EDC3_9BACT</name>
<dbReference type="PANTHER" id="PTHR43214:SF43">
    <property type="entry name" value="TWO-COMPONENT RESPONSE REGULATOR"/>
    <property type="match status" value="1"/>
</dbReference>
<evidence type="ECO:0000256" key="2">
    <source>
        <dbReference type="ARBA" id="ARBA00023125"/>
    </source>
</evidence>
<evidence type="ECO:0000259" key="4">
    <source>
        <dbReference type="PROSITE" id="PS50043"/>
    </source>
</evidence>
<dbReference type="AlphaFoldDB" id="A0A5C6EDC3"/>
<evidence type="ECO:0000313" key="7">
    <source>
        <dbReference type="Proteomes" id="UP000317977"/>
    </source>
</evidence>
<dbReference type="Proteomes" id="UP000317977">
    <property type="component" value="Unassembled WGS sequence"/>
</dbReference>
<dbReference type="Pfam" id="PF00196">
    <property type="entry name" value="GerE"/>
    <property type="match status" value="1"/>
</dbReference>
<dbReference type="InterPro" id="IPR058245">
    <property type="entry name" value="NreC/VraR/RcsB-like_REC"/>
</dbReference>
<sequence length="227" mass="24895">MSKTINVMLVEDHPEYRDVIDLALKDEADIELINQVGSSERALRILQDRSQTTMPDLILLDLNLPGKSGLESLPTFRSISPSLKIIVLTQSNKEADVVRAIQLGASGYLLKSSTVDQILDAIRTVGNGGAVLGSGIAKYILNTLQTILPRDKLEDALSQRELEILALLGEGLVKKEIAYKLKISISTVATYIRRIYEKLDVQNAPAAITQAYRAGILPHEPNADSDY</sequence>
<dbReference type="PANTHER" id="PTHR43214">
    <property type="entry name" value="TWO-COMPONENT RESPONSE REGULATOR"/>
    <property type="match status" value="1"/>
</dbReference>
<keyword evidence="2" id="KW-0238">DNA-binding</keyword>
<dbReference type="SMART" id="SM00421">
    <property type="entry name" value="HTH_LUXR"/>
    <property type="match status" value="1"/>
</dbReference>
<evidence type="ECO:0000313" key="6">
    <source>
        <dbReference type="EMBL" id="TWU46928.1"/>
    </source>
</evidence>
<dbReference type="InterPro" id="IPR000792">
    <property type="entry name" value="Tscrpt_reg_LuxR_C"/>
</dbReference>
<dbReference type="InterPro" id="IPR001789">
    <property type="entry name" value="Sig_transdc_resp-reg_receiver"/>
</dbReference>
<accession>A0A5C6EDC3</accession>
<dbReference type="InterPro" id="IPR011006">
    <property type="entry name" value="CheY-like_superfamily"/>
</dbReference>
<keyword evidence="1 3" id="KW-0597">Phosphoprotein</keyword>
<dbReference type="SMART" id="SM00448">
    <property type="entry name" value="REC"/>
    <property type="match status" value="1"/>
</dbReference>
<evidence type="ECO:0000256" key="3">
    <source>
        <dbReference type="PROSITE-ProRule" id="PRU00169"/>
    </source>
</evidence>
<dbReference type="InterPro" id="IPR039420">
    <property type="entry name" value="WalR-like"/>
</dbReference>
<protein>
    <submittedName>
        <fullName evidence="6">Response regulator protein VraR</fullName>
    </submittedName>
</protein>